<reference evidence="1 2" key="2">
    <citation type="submission" date="2007-04" db="EMBL/GenBank/DDBJ databases">
        <title>Draft genome sequence of Ruminococcus obeum (ATCC 29174).</title>
        <authorList>
            <person name="Sudarsanam P."/>
            <person name="Ley R."/>
            <person name="Guruge J."/>
            <person name="Turnbaugh P.J."/>
            <person name="Mahowald M."/>
            <person name="Liep D."/>
            <person name="Gordon J."/>
        </authorList>
    </citation>
    <scope>NUCLEOTIDE SEQUENCE [LARGE SCALE GENOMIC DNA]</scope>
    <source>
        <strain evidence="1 2">ATCC 29174</strain>
    </source>
</reference>
<name>A5ZN03_9FIRM</name>
<dbReference type="EMBL" id="AAVO02000001">
    <property type="protein sequence ID" value="EDM89247.1"/>
    <property type="molecule type" value="Genomic_DNA"/>
</dbReference>
<dbReference type="HOGENOM" id="CLU_3372397_0_0_9"/>
<reference evidence="1 2" key="1">
    <citation type="submission" date="2007-03" db="EMBL/GenBank/DDBJ databases">
        <authorList>
            <person name="Fulton L."/>
            <person name="Clifton S."/>
            <person name="Fulton B."/>
            <person name="Xu J."/>
            <person name="Minx P."/>
            <person name="Pepin K.H."/>
            <person name="Johnson M."/>
            <person name="Thiruvilangam P."/>
            <person name="Bhonagiri V."/>
            <person name="Nash W.E."/>
            <person name="Mardis E.R."/>
            <person name="Wilson R.K."/>
        </authorList>
    </citation>
    <scope>NUCLEOTIDE SEQUENCE [LARGE SCALE GENOMIC DNA]</scope>
    <source>
        <strain evidence="1 2">ATCC 29174</strain>
    </source>
</reference>
<comment type="caution">
    <text evidence="1">The sequence shown here is derived from an EMBL/GenBank/DDBJ whole genome shotgun (WGS) entry which is preliminary data.</text>
</comment>
<accession>A5ZN03</accession>
<dbReference type="Proteomes" id="UP000006002">
    <property type="component" value="Unassembled WGS sequence"/>
</dbReference>
<gene>
    <name evidence="1" type="ORF">RUMOBE_00370</name>
</gene>
<evidence type="ECO:0000313" key="2">
    <source>
        <dbReference type="Proteomes" id="UP000006002"/>
    </source>
</evidence>
<sequence length="34" mass="3803">MRNRKKVAVCVILNRLFGLQARISMDGKKVRGSG</sequence>
<organism evidence="1 2">
    <name type="scientific">Blautia obeum ATCC 29174</name>
    <dbReference type="NCBI Taxonomy" id="411459"/>
    <lineage>
        <taxon>Bacteria</taxon>
        <taxon>Bacillati</taxon>
        <taxon>Bacillota</taxon>
        <taxon>Clostridia</taxon>
        <taxon>Lachnospirales</taxon>
        <taxon>Lachnospiraceae</taxon>
        <taxon>Blautia</taxon>
    </lineage>
</organism>
<protein>
    <submittedName>
        <fullName evidence="1">Uncharacterized protein</fullName>
    </submittedName>
</protein>
<dbReference type="AlphaFoldDB" id="A5ZN03"/>
<proteinExistence type="predicted"/>
<evidence type="ECO:0000313" key="1">
    <source>
        <dbReference type="EMBL" id="EDM89247.1"/>
    </source>
</evidence>